<reference evidence="1 2" key="1">
    <citation type="submission" date="2019-08" db="EMBL/GenBank/DDBJ databases">
        <authorList>
            <person name="Alioto T."/>
            <person name="Alioto T."/>
            <person name="Gomez Garrido J."/>
        </authorList>
    </citation>
    <scope>NUCLEOTIDE SEQUENCE [LARGE SCALE GENOMIC DNA]</scope>
</reference>
<dbReference type="PANTHER" id="PTHR31511:SF12">
    <property type="entry name" value="RHO TERMINATION FACTOR N-TERMINAL DOMAIN-CONTAINING PROTEIN"/>
    <property type="match status" value="1"/>
</dbReference>
<dbReference type="Gene3D" id="3.40.1800.10">
    <property type="entry name" value="His-Me finger endonucleases"/>
    <property type="match status" value="1"/>
</dbReference>
<dbReference type="OrthoDB" id="6619487at2759"/>
<evidence type="ECO:0000313" key="1">
    <source>
        <dbReference type="EMBL" id="VVC42985.1"/>
    </source>
</evidence>
<evidence type="ECO:0000313" key="2">
    <source>
        <dbReference type="Proteomes" id="UP000325440"/>
    </source>
</evidence>
<dbReference type="InterPro" id="IPR012337">
    <property type="entry name" value="RNaseH-like_sf"/>
</dbReference>
<dbReference type="InterPro" id="IPR004211">
    <property type="entry name" value="Endonuclease_7"/>
</dbReference>
<dbReference type="AlphaFoldDB" id="A0A5E4NIL0"/>
<keyword evidence="2" id="KW-1185">Reference proteome</keyword>
<keyword evidence="1" id="KW-0540">Nuclease</keyword>
<organism evidence="1 2">
    <name type="scientific">Cinara cedri</name>
    <dbReference type="NCBI Taxonomy" id="506608"/>
    <lineage>
        <taxon>Eukaryota</taxon>
        <taxon>Metazoa</taxon>
        <taxon>Ecdysozoa</taxon>
        <taxon>Arthropoda</taxon>
        <taxon>Hexapoda</taxon>
        <taxon>Insecta</taxon>
        <taxon>Pterygota</taxon>
        <taxon>Neoptera</taxon>
        <taxon>Paraneoptera</taxon>
        <taxon>Hemiptera</taxon>
        <taxon>Sternorrhyncha</taxon>
        <taxon>Aphidomorpha</taxon>
        <taxon>Aphidoidea</taxon>
        <taxon>Aphididae</taxon>
        <taxon>Lachninae</taxon>
        <taxon>Cinara</taxon>
    </lineage>
</organism>
<dbReference type="Proteomes" id="UP000325440">
    <property type="component" value="Unassembled WGS sequence"/>
</dbReference>
<accession>A0A5E4NIL0</accession>
<dbReference type="Pfam" id="PF02945">
    <property type="entry name" value="Endonuclease_7"/>
    <property type="match status" value="1"/>
</dbReference>
<dbReference type="SUPFAM" id="SSF53098">
    <property type="entry name" value="Ribonuclease H-like"/>
    <property type="match status" value="1"/>
</dbReference>
<feature type="non-terminal residue" evidence="1">
    <location>
        <position position="1"/>
    </location>
</feature>
<dbReference type="PANTHER" id="PTHR31511">
    <property type="entry name" value="PROTEIN CBG23764"/>
    <property type="match status" value="1"/>
</dbReference>
<dbReference type="SUPFAM" id="SSF54060">
    <property type="entry name" value="His-Me finger endonucleases"/>
    <property type="match status" value="1"/>
</dbReference>
<dbReference type="EMBL" id="CABPRJ010002186">
    <property type="protein sequence ID" value="VVC42985.1"/>
    <property type="molecule type" value="Genomic_DNA"/>
</dbReference>
<gene>
    <name evidence="1" type="ORF">CINCED_3A004595</name>
</gene>
<proteinExistence type="predicted"/>
<dbReference type="InterPro" id="IPR038563">
    <property type="entry name" value="Endonuclease_7_sf"/>
</dbReference>
<protein>
    <submittedName>
        <fullName evidence="1">Ribonuclease H-like domain,Recombination endonuclease VII</fullName>
    </submittedName>
</protein>
<name>A0A5E4NIL0_9HEMI</name>
<keyword evidence="1" id="KW-0378">Hydrolase</keyword>
<keyword evidence="1" id="KW-0255">Endonuclease</keyword>
<sequence>CNLCKGGFSAANPKVADHSHLSGKFRQTLCNTCNLKLQVPEFVPCFFYNLSNYDAHFIVNELGYDAQMISVILNSEEKCISFSKYVSNTFSVRFIDTFRFMASRLSSLASYLHTSGFEKFRESKKVFNIEDMPLVTRKGVYP</sequence>
<dbReference type="InterPro" id="IPR044925">
    <property type="entry name" value="His-Me_finger_sf"/>
</dbReference>
<dbReference type="GO" id="GO:0004519">
    <property type="term" value="F:endonuclease activity"/>
    <property type="evidence" value="ECO:0007669"/>
    <property type="project" value="UniProtKB-KW"/>
</dbReference>